<dbReference type="RefSeq" id="WP_151916612.1">
    <property type="nucleotide sequence ID" value="NZ_RQSP01000011.1"/>
</dbReference>
<evidence type="ECO:0000313" key="3">
    <source>
        <dbReference type="Proteomes" id="UP000326336"/>
    </source>
</evidence>
<dbReference type="Proteomes" id="UP000326336">
    <property type="component" value="Unassembled WGS sequence"/>
</dbReference>
<dbReference type="OrthoDB" id="2062742at2"/>
<feature type="transmembrane region" description="Helical" evidence="1">
    <location>
        <begin position="635"/>
        <end position="654"/>
    </location>
</feature>
<protein>
    <recommendedName>
        <fullName evidence="4">Glycosyltransferase</fullName>
    </recommendedName>
</protein>
<feature type="transmembrane region" description="Helical" evidence="1">
    <location>
        <begin position="217"/>
        <end position="242"/>
    </location>
</feature>
<reference evidence="2 3" key="1">
    <citation type="journal article" date="2019" name="Int. J. Syst. Evol. Microbiol.">
        <title>Bifidobacterium jacchi sp. nov., isolated from the faeces of a baby common marmoset (Callithrix jacchus).</title>
        <authorList>
            <person name="Modesto M."/>
            <person name="Watanabe K."/>
            <person name="Arita M."/>
            <person name="Satti M."/>
            <person name="Oki K."/>
            <person name="Sciavilla P."/>
            <person name="Patavino C."/>
            <person name="Camma C."/>
            <person name="Michelini S."/>
            <person name="Sgorbati B."/>
            <person name="Mattarelli P."/>
        </authorList>
    </citation>
    <scope>NUCLEOTIDE SEQUENCE [LARGE SCALE GENOMIC DNA]</scope>
    <source>
        <strain evidence="2 3">MRM 9.3</strain>
    </source>
</reference>
<feature type="transmembrane region" description="Helical" evidence="1">
    <location>
        <begin position="608"/>
        <end position="628"/>
    </location>
</feature>
<feature type="transmembrane region" description="Helical" evidence="1">
    <location>
        <begin position="349"/>
        <end position="370"/>
    </location>
</feature>
<feature type="transmembrane region" description="Helical" evidence="1">
    <location>
        <begin position="669"/>
        <end position="687"/>
    </location>
</feature>
<feature type="transmembrane region" description="Helical" evidence="1">
    <location>
        <begin position="518"/>
        <end position="538"/>
    </location>
</feature>
<evidence type="ECO:0008006" key="4">
    <source>
        <dbReference type="Google" id="ProtNLM"/>
    </source>
</evidence>
<keyword evidence="1" id="KW-0812">Transmembrane</keyword>
<evidence type="ECO:0000256" key="1">
    <source>
        <dbReference type="SAM" id="Phobius"/>
    </source>
</evidence>
<keyword evidence="3" id="KW-1185">Reference proteome</keyword>
<name>A0A5N5RJH0_9BIFI</name>
<dbReference type="AlphaFoldDB" id="A0A5N5RJH0"/>
<dbReference type="EMBL" id="RQSP01000011">
    <property type="protein sequence ID" value="KAB5607452.1"/>
    <property type="molecule type" value="Genomic_DNA"/>
</dbReference>
<accession>A0A5N5RJH0</accession>
<keyword evidence="1" id="KW-0472">Membrane</keyword>
<feature type="transmembrane region" description="Helical" evidence="1">
    <location>
        <begin position="382"/>
        <end position="403"/>
    </location>
</feature>
<feature type="transmembrane region" description="Helical" evidence="1">
    <location>
        <begin position="321"/>
        <end position="337"/>
    </location>
</feature>
<evidence type="ECO:0000313" key="2">
    <source>
        <dbReference type="EMBL" id="KAB5607452.1"/>
    </source>
</evidence>
<sequence length="759" mass="83676">MTKAPLTSASDDAHARPSRHRRLLRESAPFAVAIIIIAILELFVFNMPYWQTRGATPQPAIEGAAGPGLTIEADGTAYITDPETAYRDLSSNAPIDYLYVNPGPAERTGQGNDVRWSISTMKDTDGGWYDANAIVGYSPSSAMSRYSHVGGGATHVRIRYQMDPGGRVPFTTYTVNPRVPMSFDMRRLALELLIAAAILAFRPGSRLHRRTFSMRDKACAIAVVALVAVECALVLGLFSMAAPPEHEQPAYWDFFASYQASDQYQRMGESLLDGRADLDYPVNPDLAAMSNPYDTRARTDVALSNRSVPVYFDVAFHDGRYYSYFGVLPALVMFAPFRAITGMNLRTNTAIGICAVLVTIASMLLVIQIARLVARRGGTRVHLGAVLIAGACAFLGTGVPILIQLGYFYQIPQELAMALAMGALACWIESKLRGLSLPWLAAGSLLMALTVASRPQTVLATFIAIPLFWDDIRRMWVDGVRELRGAGGKLGKRGKRVASAGAGATAGRRRHPALLREARAWLCVIVPYLAVIIPQLVYNKARFGSLFDFGANYNLTGYDMTNFHAPLAQYVSFTFYYFLQPPNLTAQFPFVNQVGIPVTTWRSEHPNFGGFLMTTAPFALLLFVAPLWMRMLRRIRIAGLFHGSLVAALLIYLINARITGVDFRYEIDFTWTIMMAFTVLLLVIDAATNPTDGAIGEDSADSGAADATRYRTMMHRLVIGFLTAAIALAAAFLFFKQFMDDMNMPTRTWWDTAAWFTFM</sequence>
<keyword evidence="1" id="KW-1133">Transmembrane helix</keyword>
<feature type="transmembrane region" description="Helical" evidence="1">
    <location>
        <begin position="28"/>
        <end position="50"/>
    </location>
</feature>
<gene>
    <name evidence="2" type="ORF">EHS19_04605</name>
</gene>
<comment type="caution">
    <text evidence="2">The sequence shown here is derived from an EMBL/GenBank/DDBJ whole genome shotgun (WGS) entry which is preliminary data.</text>
</comment>
<proteinExistence type="predicted"/>
<feature type="transmembrane region" description="Helical" evidence="1">
    <location>
        <begin position="717"/>
        <end position="735"/>
    </location>
</feature>
<organism evidence="2 3">
    <name type="scientific">Bifidobacterium jacchi</name>
    <dbReference type="NCBI Taxonomy" id="2490545"/>
    <lineage>
        <taxon>Bacteria</taxon>
        <taxon>Bacillati</taxon>
        <taxon>Actinomycetota</taxon>
        <taxon>Actinomycetes</taxon>
        <taxon>Bifidobacteriales</taxon>
        <taxon>Bifidobacteriaceae</taxon>
        <taxon>Bifidobacterium</taxon>
    </lineage>
</organism>